<feature type="transmembrane region" description="Helical" evidence="1">
    <location>
        <begin position="445"/>
        <end position="471"/>
    </location>
</feature>
<evidence type="ECO:0000313" key="5">
    <source>
        <dbReference type="WBParaSite" id="NBR_0001277301-mRNA-1"/>
    </source>
</evidence>
<evidence type="ECO:0000313" key="4">
    <source>
        <dbReference type="Proteomes" id="UP000271162"/>
    </source>
</evidence>
<dbReference type="InterPro" id="IPR052728">
    <property type="entry name" value="O2_lipid_transport_reg"/>
</dbReference>
<dbReference type="PROSITE" id="PS51257">
    <property type="entry name" value="PROKAR_LIPOPROTEIN"/>
    <property type="match status" value="1"/>
</dbReference>
<keyword evidence="2" id="KW-0732">Signal</keyword>
<dbReference type="WBParaSite" id="NBR_0001277301-mRNA-1">
    <property type="protein sequence ID" value="NBR_0001277301-mRNA-1"/>
    <property type="gene ID" value="NBR_0001277301"/>
</dbReference>
<feature type="transmembrane region" description="Helical" evidence="1">
    <location>
        <begin position="419"/>
        <end position="439"/>
    </location>
</feature>
<feature type="transmembrane region" description="Helical" evidence="1">
    <location>
        <begin position="377"/>
        <end position="398"/>
    </location>
</feature>
<protein>
    <submittedName>
        <fullName evidence="5">Acyl_transf_3 domain-containing protein</fullName>
    </submittedName>
</protein>
<reference evidence="3 4" key="2">
    <citation type="submission" date="2018-11" db="EMBL/GenBank/DDBJ databases">
        <authorList>
            <consortium name="Pathogen Informatics"/>
        </authorList>
    </citation>
    <scope>NUCLEOTIDE SEQUENCE [LARGE SCALE GENOMIC DNA]</scope>
</reference>
<feature type="signal peptide" evidence="2">
    <location>
        <begin position="1"/>
        <end position="18"/>
    </location>
</feature>
<dbReference type="OMA" id="SRHEKQW"/>
<reference evidence="5" key="1">
    <citation type="submission" date="2017-02" db="UniProtKB">
        <authorList>
            <consortium name="WormBaseParasite"/>
        </authorList>
    </citation>
    <scope>IDENTIFICATION</scope>
</reference>
<feature type="transmembrane region" description="Helical" evidence="1">
    <location>
        <begin position="268"/>
        <end position="285"/>
    </location>
</feature>
<evidence type="ECO:0000256" key="1">
    <source>
        <dbReference type="SAM" id="Phobius"/>
    </source>
</evidence>
<dbReference type="PANTHER" id="PTHR11161">
    <property type="entry name" value="O-ACYLTRANSFERASE"/>
    <property type="match status" value="1"/>
</dbReference>
<sequence length="511" mass="60017">MTLREAISLILLVASCSASLKGYDEEFIMRFINRSQTLDINEKCRDSLGKVHAYLQDHDTLETQGIHYFESFGTGPSNLFLSRDQDRWLLKQWRAMTKPEEEELPMDFTACTRSRHEKQWFEQLVPVFDLAFNLLLIMLVLMATIFHNMRGENANKILLAFSAKKNLRRMVQLPKDPQSCITCMFGMRFLSMAYLENVDYFKDAMVDNFWNQWITNFTLGVDTFLVLGGTVLSYTWFRKWLKNTTEEEPSWTSYGYWLRFYRHRVVRLWPAYLYTLMAVTLRLSVTHFHPMWPPTDPAIQCPKHWYENVFFINSLFNNRCMPWTWYIGTEFLFFVHHIELYIKPQYRIGPYIIGIILGYYLANYQRQAVKPTRSTKFIVVGWMIGFACGFWALFGLYPSLQGWDWPIYHLVYGSIHRDVFALSMAWLIYACHTGIGGVVNRILSLYLPIFVHCFFQLLISYVFALICTLVAEYPAHNIEAILLAPRQSKTTLKPIPMSDSELQLKGVTNHL</sequence>
<evidence type="ECO:0000256" key="2">
    <source>
        <dbReference type="SAM" id="SignalP"/>
    </source>
</evidence>
<accession>A0A0N4Y920</accession>
<evidence type="ECO:0000313" key="3">
    <source>
        <dbReference type="EMBL" id="VDL76363.1"/>
    </source>
</evidence>
<feature type="transmembrane region" description="Helical" evidence="1">
    <location>
        <begin position="124"/>
        <end position="146"/>
    </location>
</feature>
<dbReference type="AlphaFoldDB" id="A0A0N4Y920"/>
<keyword evidence="4" id="KW-1185">Reference proteome</keyword>
<keyword evidence="1" id="KW-0472">Membrane</keyword>
<dbReference type="Proteomes" id="UP000271162">
    <property type="component" value="Unassembled WGS sequence"/>
</dbReference>
<feature type="transmembrane region" description="Helical" evidence="1">
    <location>
        <begin position="348"/>
        <end position="365"/>
    </location>
</feature>
<organism evidence="5">
    <name type="scientific">Nippostrongylus brasiliensis</name>
    <name type="common">Rat hookworm</name>
    <dbReference type="NCBI Taxonomy" id="27835"/>
    <lineage>
        <taxon>Eukaryota</taxon>
        <taxon>Metazoa</taxon>
        <taxon>Ecdysozoa</taxon>
        <taxon>Nematoda</taxon>
        <taxon>Chromadorea</taxon>
        <taxon>Rhabditida</taxon>
        <taxon>Rhabditina</taxon>
        <taxon>Rhabditomorpha</taxon>
        <taxon>Strongyloidea</taxon>
        <taxon>Heligmosomidae</taxon>
        <taxon>Nippostrongylus</taxon>
    </lineage>
</organism>
<dbReference type="STRING" id="27835.A0A0N4Y920"/>
<feature type="transmembrane region" description="Helical" evidence="1">
    <location>
        <begin position="215"/>
        <end position="237"/>
    </location>
</feature>
<keyword evidence="1" id="KW-0812">Transmembrane</keyword>
<proteinExistence type="predicted"/>
<keyword evidence="1" id="KW-1133">Transmembrane helix</keyword>
<dbReference type="PANTHER" id="PTHR11161:SF70">
    <property type="entry name" value="ACYLTRANSFERASE 3 DOMAIN-CONTAINING PROTEIN"/>
    <property type="match status" value="1"/>
</dbReference>
<dbReference type="EMBL" id="UYSL01020855">
    <property type="protein sequence ID" value="VDL76363.1"/>
    <property type="molecule type" value="Genomic_DNA"/>
</dbReference>
<gene>
    <name evidence="3" type="ORF">NBR_LOCUS12774</name>
</gene>
<feature type="chain" id="PRO_5043125380" evidence="2">
    <location>
        <begin position="19"/>
        <end position="511"/>
    </location>
</feature>
<name>A0A0N4Y920_NIPBR</name>